<dbReference type="Proteomes" id="UP000004302">
    <property type="component" value="Chromosome"/>
</dbReference>
<dbReference type="RefSeq" id="WP_003745957.1">
    <property type="nucleotide sequence ID" value="NZ_CM001051.1"/>
</dbReference>
<feature type="transmembrane region" description="Helical" evidence="1">
    <location>
        <begin position="109"/>
        <end position="134"/>
    </location>
</feature>
<keyword evidence="1" id="KW-1133">Transmembrane helix</keyword>
<reference evidence="2" key="1">
    <citation type="journal article" date="2010" name="Microbiol. Resour. Announc.">
        <title>Comparative genomics of the bacterial genus Listeria: Genome evolution is characterized by limited gene acquisition and limited gene loss.</title>
        <authorList>
            <person name="den Bakker H.C."/>
            <person name="Cummings C.A."/>
            <person name="Ferreira V."/>
            <person name="Vatta P."/>
            <person name="Orsi R.H."/>
            <person name="Degoricija L."/>
            <person name="Barker M."/>
            <person name="Petrauskene O."/>
            <person name="Furtado M.R."/>
            <person name="Wiedmann M."/>
        </authorList>
    </citation>
    <scope>NUCLEOTIDE SEQUENCE [LARGE SCALE GENOMIC DNA]</scope>
    <source>
        <strain evidence="2">FSL N1-067</strain>
    </source>
</reference>
<dbReference type="OrthoDB" id="9993152at2"/>
<protein>
    <submittedName>
        <fullName evidence="2">Gp18 protein</fullName>
    </submittedName>
</protein>
<sequence length="135" mass="14626">METEKQVGGFVTKLDLLERESKLKVEISREIEKVNSKVAGVSSDLSDLKDIVIPLSLSLDQIAKNTERTAVTLDRFASDTTNHLHEHDIALTGIKAESSNTEKKKSGDALVTVSIIGLIGAVVTAIITVAPMLWK</sequence>
<keyword evidence="1" id="KW-0472">Membrane</keyword>
<dbReference type="AlphaFoldDB" id="E3ZMW0"/>
<dbReference type="EMBL" id="ADXJ01000363">
    <property type="protein sequence ID" value="EFS01036.1"/>
    <property type="molecule type" value="Genomic_DNA"/>
</dbReference>
<evidence type="ECO:0000313" key="2">
    <source>
        <dbReference type="EMBL" id="EFS01036.1"/>
    </source>
</evidence>
<comment type="caution">
    <text evidence="2">The sequence shown here is derived from an EMBL/GenBank/DDBJ whole genome shotgun (WGS) entry which is preliminary data.</text>
</comment>
<name>E3ZMW0_LISSE</name>
<accession>E3ZMW0</accession>
<evidence type="ECO:0000256" key="1">
    <source>
        <dbReference type="SAM" id="Phobius"/>
    </source>
</evidence>
<organism evidence="2">
    <name type="scientific">Listeria seeligeri FSL N1-067</name>
    <dbReference type="NCBI Taxonomy" id="702453"/>
    <lineage>
        <taxon>Bacteria</taxon>
        <taxon>Bacillati</taxon>
        <taxon>Bacillota</taxon>
        <taxon>Bacilli</taxon>
        <taxon>Bacillales</taxon>
        <taxon>Listeriaceae</taxon>
        <taxon>Listeria</taxon>
    </lineage>
</organism>
<proteinExistence type="predicted"/>
<dbReference type="HOGENOM" id="CLU_158565_0_0_9"/>
<dbReference type="PATRIC" id="fig|702453.3.peg.609"/>
<keyword evidence="1" id="KW-0812">Transmembrane</keyword>
<gene>
    <name evidence="2" type="ORF">NT03LS_0786</name>
</gene>